<comment type="similarity">
    <text evidence="1 2">Belongs to the peptidase M16 family.</text>
</comment>
<dbReference type="GO" id="GO:0004222">
    <property type="term" value="F:metalloendopeptidase activity"/>
    <property type="evidence" value="ECO:0007669"/>
    <property type="project" value="InterPro"/>
</dbReference>
<name>A0A2H0YPQ3_9BACT</name>
<proteinExistence type="inferred from homology"/>
<comment type="caution">
    <text evidence="5">The sequence shown here is derived from an EMBL/GenBank/DDBJ whole genome shotgun (WGS) entry which is preliminary data.</text>
</comment>
<sequence>MFRKTTLKNGLRVITIPQKEGQAVTVLVLVATGSKYEKKELNGISHFLEHMFFKGTKKRPNTTAIAETLDKIGGIYNAFTGEEYTGYFAKVDANHLDLALDWVSDIFLNSRLNSSEIKREKGVILEEINMYYDNPISYVQILWRELLYGDQPAGWNIAGTRETVLGISQDKLKNYLRNQYVAPNALVCLAGKIGLSSAIKKVKKSFSEIKTGKALGKPKVIEKQIRPDCLLKERKTDQTHLCLGVRSYNLFHPLRYAQEILGIILGGMMSSRLFIKVRERLGLAYYISTEVSSDLDSGFLVTSAGVDNKNIEKAISTILQEYKDISQKKVPATELKKAKDYIKGKTTLQLESSDALASFYGIQELLERRILTPEQIYDRINKVTADDVLKVSRDIFKPQKLNLALIGPFKDKSKFLWTMRKF</sequence>
<dbReference type="PANTHER" id="PTHR11851:SF49">
    <property type="entry name" value="MITOCHONDRIAL-PROCESSING PEPTIDASE SUBUNIT ALPHA"/>
    <property type="match status" value="1"/>
</dbReference>
<evidence type="ECO:0000256" key="1">
    <source>
        <dbReference type="ARBA" id="ARBA00007261"/>
    </source>
</evidence>
<dbReference type="AlphaFoldDB" id="A0A2H0YPQ3"/>
<dbReference type="EMBL" id="PEYC01000017">
    <property type="protein sequence ID" value="PIS40259.1"/>
    <property type="molecule type" value="Genomic_DNA"/>
</dbReference>
<dbReference type="Proteomes" id="UP000231472">
    <property type="component" value="Unassembled WGS sequence"/>
</dbReference>
<feature type="domain" description="Peptidase M16 N-terminal" evidence="3">
    <location>
        <begin position="12"/>
        <end position="153"/>
    </location>
</feature>
<dbReference type="PROSITE" id="PS00143">
    <property type="entry name" value="INSULINASE"/>
    <property type="match status" value="1"/>
</dbReference>
<dbReference type="GO" id="GO:0046872">
    <property type="term" value="F:metal ion binding"/>
    <property type="evidence" value="ECO:0007669"/>
    <property type="project" value="InterPro"/>
</dbReference>
<gene>
    <name evidence="5" type="ORF">COT32_00720</name>
</gene>
<dbReference type="SUPFAM" id="SSF63411">
    <property type="entry name" value="LuxS/MPP-like metallohydrolase"/>
    <property type="match status" value="2"/>
</dbReference>
<dbReference type="PANTHER" id="PTHR11851">
    <property type="entry name" value="METALLOPROTEASE"/>
    <property type="match status" value="1"/>
</dbReference>
<dbReference type="InterPro" id="IPR001431">
    <property type="entry name" value="Pept_M16_Zn_BS"/>
</dbReference>
<feature type="domain" description="Peptidase M16 C-terminal" evidence="4">
    <location>
        <begin position="167"/>
        <end position="340"/>
    </location>
</feature>
<dbReference type="Pfam" id="PF05193">
    <property type="entry name" value="Peptidase_M16_C"/>
    <property type="match status" value="1"/>
</dbReference>
<protein>
    <recommendedName>
        <fullName evidence="7">Peptidase M16</fullName>
    </recommendedName>
</protein>
<dbReference type="Gene3D" id="3.30.830.10">
    <property type="entry name" value="Metalloenzyme, LuxS/M16 peptidase-like"/>
    <property type="match status" value="2"/>
</dbReference>
<evidence type="ECO:0000313" key="5">
    <source>
        <dbReference type="EMBL" id="PIS40259.1"/>
    </source>
</evidence>
<evidence type="ECO:0008006" key="7">
    <source>
        <dbReference type="Google" id="ProtNLM"/>
    </source>
</evidence>
<evidence type="ECO:0000313" key="6">
    <source>
        <dbReference type="Proteomes" id="UP000231472"/>
    </source>
</evidence>
<reference evidence="6" key="1">
    <citation type="submission" date="2017-09" db="EMBL/GenBank/DDBJ databases">
        <title>Depth-based differentiation of microbial function through sediment-hosted aquifers and enrichment of novel symbionts in the deep terrestrial subsurface.</title>
        <authorList>
            <person name="Probst A.J."/>
            <person name="Ladd B."/>
            <person name="Jarett J.K."/>
            <person name="Geller-Mcgrath D.E."/>
            <person name="Sieber C.M.K."/>
            <person name="Emerson J.B."/>
            <person name="Anantharaman K."/>
            <person name="Thomas B.C."/>
            <person name="Malmstrom R."/>
            <person name="Stieglmeier M."/>
            <person name="Klingl A."/>
            <person name="Woyke T."/>
            <person name="Ryan C.M."/>
            <person name="Banfield J.F."/>
        </authorList>
    </citation>
    <scope>NUCLEOTIDE SEQUENCE [LARGE SCALE GENOMIC DNA]</scope>
</reference>
<dbReference type="GO" id="GO:0006508">
    <property type="term" value="P:proteolysis"/>
    <property type="evidence" value="ECO:0007669"/>
    <property type="project" value="InterPro"/>
</dbReference>
<evidence type="ECO:0000256" key="2">
    <source>
        <dbReference type="RuleBase" id="RU004447"/>
    </source>
</evidence>
<organism evidence="5 6">
    <name type="scientific">Candidatus Nealsonbacteria bacterium CG08_land_8_20_14_0_20_36_22</name>
    <dbReference type="NCBI Taxonomy" id="1974704"/>
    <lineage>
        <taxon>Bacteria</taxon>
        <taxon>Candidatus Nealsoniibacteriota</taxon>
    </lineage>
</organism>
<dbReference type="InterPro" id="IPR007863">
    <property type="entry name" value="Peptidase_M16_C"/>
</dbReference>
<evidence type="ECO:0000259" key="4">
    <source>
        <dbReference type="Pfam" id="PF05193"/>
    </source>
</evidence>
<dbReference type="InterPro" id="IPR011765">
    <property type="entry name" value="Pept_M16_N"/>
</dbReference>
<dbReference type="InterPro" id="IPR011249">
    <property type="entry name" value="Metalloenz_LuxS/M16"/>
</dbReference>
<evidence type="ECO:0000259" key="3">
    <source>
        <dbReference type="Pfam" id="PF00675"/>
    </source>
</evidence>
<dbReference type="Pfam" id="PF00675">
    <property type="entry name" value="Peptidase_M16"/>
    <property type="match status" value="1"/>
</dbReference>
<dbReference type="InterPro" id="IPR050361">
    <property type="entry name" value="MPP/UQCRC_Complex"/>
</dbReference>
<accession>A0A2H0YPQ3</accession>